<dbReference type="PANTHER" id="PTHR44252:SF3">
    <property type="entry name" value="D-ERYTHRULOSE REDUCTASE-RELATED"/>
    <property type="match status" value="1"/>
</dbReference>
<dbReference type="Pfam" id="PF00106">
    <property type="entry name" value="adh_short"/>
    <property type="match status" value="1"/>
</dbReference>
<dbReference type="OMA" id="KGPYFLM"/>
<dbReference type="PROSITE" id="PS00061">
    <property type="entry name" value="ADH_SHORT"/>
    <property type="match status" value="1"/>
</dbReference>
<evidence type="ECO:0000256" key="4">
    <source>
        <dbReference type="ARBA" id="ARBA00023002"/>
    </source>
</evidence>
<dbReference type="PANTHER" id="PTHR44252">
    <property type="entry name" value="D-ERYTHRULOSE REDUCTASE"/>
    <property type="match status" value="1"/>
</dbReference>
<accession>A0A1D2MGC4</accession>
<keyword evidence="3" id="KW-0521">NADP</keyword>
<evidence type="ECO:0000313" key="6">
    <source>
        <dbReference type="EMBL" id="ODM92023.1"/>
    </source>
</evidence>
<proteinExistence type="inferred from homology"/>
<organism evidence="6 7">
    <name type="scientific">Orchesella cincta</name>
    <name type="common">Springtail</name>
    <name type="synonym">Podura cincta</name>
    <dbReference type="NCBI Taxonomy" id="48709"/>
    <lineage>
        <taxon>Eukaryota</taxon>
        <taxon>Metazoa</taxon>
        <taxon>Ecdysozoa</taxon>
        <taxon>Arthropoda</taxon>
        <taxon>Hexapoda</taxon>
        <taxon>Collembola</taxon>
        <taxon>Entomobryomorpha</taxon>
        <taxon>Entomobryoidea</taxon>
        <taxon>Orchesellidae</taxon>
        <taxon>Orchesellinae</taxon>
        <taxon>Orchesella</taxon>
    </lineage>
</organism>
<dbReference type="PRINTS" id="PR00081">
    <property type="entry name" value="GDHRDH"/>
</dbReference>
<dbReference type="SUPFAM" id="SSF51735">
    <property type="entry name" value="NAD(P)-binding Rossmann-fold domains"/>
    <property type="match status" value="1"/>
</dbReference>
<sequence length="254" mass="27104">MAEINNFSGKKCLVTGAGRGIGRAVVAELCARGATVYAVSKNPENLKALKKEFPNVIPVCVDLSKPEEIGKALEPIETLDCLINNAGVIEPAEMLQVSAESFDRQFNVNVKAALIVSQIVAKKMIERGEGGSIVNISSINAQRPALGIGLYSCTKAALDMLTKSLAMELGHHKIRVNSVNPASVLTDMSSTESYDDEGKVKMQAHHDRLLSRTPTQTLWMPVGDVVNAVLFLASNATSQITGQCLGIDGGYLAH</sequence>
<gene>
    <name evidence="6" type="ORF">Ocin01_14663</name>
</gene>
<reference evidence="6 7" key="1">
    <citation type="journal article" date="2016" name="Genome Biol. Evol.">
        <title>Gene Family Evolution Reflects Adaptation to Soil Environmental Stressors in the Genome of the Collembolan Orchesella cincta.</title>
        <authorList>
            <person name="Faddeeva-Vakhrusheva A."/>
            <person name="Derks M.F."/>
            <person name="Anvar S.Y."/>
            <person name="Agamennone V."/>
            <person name="Suring W."/>
            <person name="Smit S."/>
            <person name="van Straalen N.M."/>
            <person name="Roelofs D."/>
        </authorList>
    </citation>
    <scope>NUCLEOTIDE SEQUENCE [LARGE SCALE GENOMIC DNA]</scope>
    <source>
        <tissue evidence="6">Mixed pool</tissue>
    </source>
</reference>
<dbReference type="OrthoDB" id="1888931at2759"/>
<dbReference type="GO" id="GO:0050038">
    <property type="term" value="F:L-xylulose reductase (NADPH) activity"/>
    <property type="evidence" value="ECO:0007669"/>
    <property type="project" value="TreeGrafter"/>
</dbReference>
<evidence type="ECO:0000256" key="5">
    <source>
        <dbReference type="RuleBase" id="RU000363"/>
    </source>
</evidence>
<evidence type="ECO:0000256" key="1">
    <source>
        <dbReference type="ARBA" id="ARBA00006484"/>
    </source>
</evidence>
<dbReference type="Proteomes" id="UP000094527">
    <property type="component" value="Unassembled WGS sequence"/>
</dbReference>
<evidence type="ECO:0000313" key="7">
    <source>
        <dbReference type="Proteomes" id="UP000094527"/>
    </source>
</evidence>
<keyword evidence="4" id="KW-0560">Oxidoreductase</keyword>
<keyword evidence="7" id="KW-1185">Reference proteome</keyword>
<dbReference type="InterPro" id="IPR002347">
    <property type="entry name" value="SDR_fam"/>
</dbReference>
<dbReference type="PRINTS" id="PR00080">
    <property type="entry name" value="SDRFAMILY"/>
</dbReference>
<dbReference type="GO" id="GO:0006006">
    <property type="term" value="P:glucose metabolic process"/>
    <property type="evidence" value="ECO:0007669"/>
    <property type="project" value="TreeGrafter"/>
</dbReference>
<dbReference type="GO" id="GO:0004090">
    <property type="term" value="F:carbonyl reductase (NADPH) activity"/>
    <property type="evidence" value="ECO:0007669"/>
    <property type="project" value="TreeGrafter"/>
</dbReference>
<dbReference type="STRING" id="48709.A0A1D2MGC4"/>
<evidence type="ECO:0000256" key="3">
    <source>
        <dbReference type="ARBA" id="ARBA00022857"/>
    </source>
</evidence>
<dbReference type="FunFam" id="3.40.50.720:FF:000084">
    <property type="entry name" value="Short-chain dehydrogenase reductase"/>
    <property type="match status" value="1"/>
</dbReference>
<dbReference type="InterPro" id="IPR036291">
    <property type="entry name" value="NAD(P)-bd_dom_sf"/>
</dbReference>
<comment type="subunit">
    <text evidence="2">Homotetramer.</text>
</comment>
<evidence type="ECO:0000256" key="2">
    <source>
        <dbReference type="ARBA" id="ARBA00011881"/>
    </source>
</evidence>
<dbReference type="AlphaFoldDB" id="A0A1D2MGC4"/>
<dbReference type="GO" id="GO:0005997">
    <property type="term" value="P:xylulose metabolic process"/>
    <property type="evidence" value="ECO:0007669"/>
    <property type="project" value="TreeGrafter"/>
</dbReference>
<dbReference type="EMBL" id="LJIJ01001353">
    <property type="protein sequence ID" value="ODM92023.1"/>
    <property type="molecule type" value="Genomic_DNA"/>
</dbReference>
<dbReference type="Gene3D" id="3.40.50.720">
    <property type="entry name" value="NAD(P)-binding Rossmann-like Domain"/>
    <property type="match status" value="1"/>
</dbReference>
<dbReference type="InterPro" id="IPR020904">
    <property type="entry name" value="Sc_DH/Rdtase_CS"/>
</dbReference>
<dbReference type="InterPro" id="IPR051737">
    <property type="entry name" value="L-xylulose/Carbonyl_redctase"/>
</dbReference>
<name>A0A1D2MGC4_ORCCI</name>
<comment type="similarity">
    <text evidence="1 5">Belongs to the short-chain dehydrogenases/reductases (SDR) family.</text>
</comment>
<protein>
    <submittedName>
        <fullName evidence="6">Carbonyl reductase [NADPH] 2</fullName>
    </submittedName>
</protein>
<comment type="caution">
    <text evidence="6">The sequence shown here is derived from an EMBL/GenBank/DDBJ whole genome shotgun (WGS) entry which is preliminary data.</text>
</comment>